<keyword evidence="6" id="KW-0614">Plasmid</keyword>
<dbReference type="PATRIC" id="fig|272943.9.peg.244"/>
<dbReference type="InterPro" id="IPR000962">
    <property type="entry name" value="Znf_DskA_TraR"/>
</dbReference>
<dbReference type="KEGG" id="rsp:RSP_4199"/>
<feature type="zinc finger region" description="dksA C4-type" evidence="4">
    <location>
        <begin position="85"/>
        <end position="109"/>
    </location>
</feature>
<dbReference type="GeneID" id="3711892"/>
<dbReference type="PANTHER" id="PTHR33823:SF4">
    <property type="entry name" value="GENERAL STRESS PROTEIN 16O"/>
    <property type="match status" value="1"/>
</dbReference>
<dbReference type="SUPFAM" id="SSF57716">
    <property type="entry name" value="Glucocorticoid receptor-like (DNA-binding domain)"/>
    <property type="match status" value="1"/>
</dbReference>
<reference evidence="7" key="1">
    <citation type="submission" date="2005-09" db="EMBL/GenBank/DDBJ databases">
        <title>Complete sequence of plasmid D of Rhodobacter sphaeroides 2.4.1.</title>
        <authorList>
            <person name="Copeland A."/>
            <person name="Lucas S."/>
            <person name="Lapidus A."/>
            <person name="Barry K."/>
            <person name="Detter J.C."/>
            <person name="Glavina T."/>
            <person name="Hammon N."/>
            <person name="Israni S."/>
            <person name="Pitluck S."/>
            <person name="Richardson P."/>
            <person name="Mackenzie C."/>
            <person name="Choudhary M."/>
            <person name="Larimer F."/>
            <person name="Hauser L.J."/>
            <person name="Land M."/>
            <person name="Donohue T.J."/>
            <person name="Kaplan S."/>
        </authorList>
    </citation>
    <scope>NUCLEOTIDE SEQUENCE [LARGE SCALE GENOMIC DNA]</scope>
    <source>
        <strain evidence="7">ATCC 17023 / DSM 158 / JCM 6121 / CCUG 31486 / LMG 2827 / NBRC 12203 / NCIMB 8253 / ATH 2.4.1.</strain>
        <plasmid evidence="7">pRS241d</plasmid>
    </source>
</reference>
<feature type="domain" description="Zinc finger DksA/TraR C4-type" evidence="5">
    <location>
        <begin position="80"/>
        <end position="111"/>
    </location>
</feature>
<dbReference type="PANTHER" id="PTHR33823">
    <property type="entry name" value="RNA POLYMERASE-BINDING TRANSCRIPTION FACTOR DKSA-RELATED"/>
    <property type="match status" value="1"/>
</dbReference>
<dbReference type="InterPro" id="IPR020458">
    <property type="entry name" value="Znf_DskA_TraR_CS"/>
</dbReference>
<evidence type="ECO:0000256" key="1">
    <source>
        <dbReference type="ARBA" id="ARBA00022723"/>
    </source>
</evidence>
<dbReference type="EMBL" id="CP000147">
    <property type="protein sequence ID" value="ABA81649.1"/>
    <property type="molecule type" value="Genomic_DNA"/>
</dbReference>
<keyword evidence="3" id="KW-0862">Zinc</keyword>
<dbReference type="EnsemblBacteria" id="ABA81649">
    <property type="protein sequence ID" value="ABA81649"/>
    <property type="gene ID" value="RSP_4199"/>
</dbReference>
<proteinExistence type="predicted"/>
<dbReference type="Proteomes" id="UP000002703">
    <property type="component" value="Plasmid D"/>
</dbReference>
<evidence type="ECO:0000313" key="7">
    <source>
        <dbReference type="Proteomes" id="UP000002703"/>
    </source>
</evidence>
<protein>
    <submittedName>
        <fullName evidence="6">DnaK suppressor protein</fullName>
    </submittedName>
</protein>
<accession>Q3IUY5</accession>
<keyword evidence="2" id="KW-0863">Zinc-finger</keyword>
<keyword evidence="1" id="KW-0479">Metal-binding</keyword>
<gene>
    <name evidence="6" type="ORF">RSP_4199</name>
</gene>
<organism evidence="6 7">
    <name type="scientific">Cereibacter sphaeroides (strain ATCC 17023 / DSM 158 / JCM 6121 / CCUG 31486 / LMG 2827 / NBRC 12203 / NCIMB 8253 / ATH 2.4.1.)</name>
    <name type="common">Rhodobacter sphaeroides</name>
    <dbReference type="NCBI Taxonomy" id="272943"/>
    <lineage>
        <taxon>Bacteria</taxon>
        <taxon>Pseudomonadati</taxon>
        <taxon>Pseudomonadota</taxon>
        <taxon>Alphaproteobacteria</taxon>
        <taxon>Rhodobacterales</taxon>
        <taxon>Paracoccaceae</taxon>
        <taxon>Cereibacter</taxon>
    </lineage>
</organism>
<name>Q3IUY5_CERS4</name>
<dbReference type="RefSeq" id="WP_011331456.1">
    <property type="nucleotide sequence ID" value="NC_007490.2"/>
</dbReference>
<evidence type="ECO:0000313" key="6">
    <source>
        <dbReference type="EMBL" id="ABA81649.1"/>
    </source>
</evidence>
<dbReference type="GO" id="GO:0008270">
    <property type="term" value="F:zinc ion binding"/>
    <property type="evidence" value="ECO:0007669"/>
    <property type="project" value="UniProtKB-KW"/>
</dbReference>
<evidence type="ECO:0000256" key="3">
    <source>
        <dbReference type="ARBA" id="ARBA00022833"/>
    </source>
</evidence>
<evidence type="ECO:0000259" key="5">
    <source>
        <dbReference type="Pfam" id="PF01258"/>
    </source>
</evidence>
<dbReference type="PROSITE" id="PS51128">
    <property type="entry name" value="ZF_DKSA_2"/>
    <property type="match status" value="1"/>
</dbReference>
<dbReference type="AlphaFoldDB" id="Q3IUY5"/>
<evidence type="ECO:0000256" key="4">
    <source>
        <dbReference type="PROSITE-ProRule" id="PRU00510"/>
    </source>
</evidence>
<dbReference type="Gene3D" id="1.20.120.910">
    <property type="entry name" value="DksA, coiled-coil domain"/>
    <property type="match status" value="1"/>
</dbReference>
<dbReference type="PROSITE" id="PS01102">
    <property type="entry name" value="ZF_DKSA_1"/>
    <property type="match status" value="1"/>
</dbReference>
<dbReference type="OrthoDB" id="1121111at2"/>
<evidence type="ECO:0000256" key="2">
    <source>
        <dbReference type="ARBA" id="ARBA00022771"/>
    </source>
</evidence>
<geneLocation type="plasmid" evidence="7">
    <name>pRS241d</name>
</geneLocation>
<dbReference type="Pfam" id="PF01258">
    <property type="entry name" value="zf-dskA_traR"/>
    <property type="match status" value="1"/>
</dbReference>
<sequence>MEEDFAVRYGPRLRAELAELRAASEGALEARRPVELDQQSVGRLSRMDALQGQAMAQAVDVRRAARQRVVEAALSRLESGEFGWCEACGEHIGVKRLDLDPTLVRCVGCAR</sequence>
<keyword evidence="7" id="KW-1185">Reference proteome</keyword>